<dbReference type="KEGG" id="rme:Rmet_1496"/>
<evidence type="ECO:0000313" key="1">
    <source>
        <dbReference type="EMBL" id="ABF08379.1"/>
    </source>
</evidence>
<dbReference type="HOGENOM" id="CLU_163430_0_0_4"/>
<organism evidence="1 2">
    <name type="scientific">Cupriavidus metallidurans (strain ATCC 43123 / DSM 2839 / NBRC 102507 / CH34)</name>
    <name type="common">Ralstonia metallidurans</name>
    <dbReference type="NCBI Taxonomy" id="266264"/>
    <lineage>
        <taxon>Bacteria</taxon>
        <taxon>Pseudomonadati</taxon>
        <taxon>Pseudomonadota</taxon>
        <taxon>Betaproteobacteria</taxon>
        <taxon>Burkholderiales</taxon>
        <taxon>Burkholderiaceae</taxon>
        <taxon>Cupriavidus</taxon>
    </lineage>
</organism>
<keyword evidence="2" id="KW-1185">Reference proteome</keyword>
<dbReference type="AlphaFoldDB" id="Q1LN97"/>
<dbReference type="RefSeq" id="WP_011516242.1">
    <property type="nucleotide sequence ID" value="NC_007973.1"/>
</dbReference>
<name>Q1LN97_CUPMC</name>
<protein>
    <submittedName>
        <fullName evidence="1">Uncharacterized protein</fullName>
    </submittedName>
</protein>
<gene>
    <name evidence="1" type="ordered locus">Rmet_1496</name>
</gene>
<dbReference type="STRING" id="266264.Rmet_1496"/>
<evidence type="ECO:0000313" key="2">
    <source>
        <dbReference type="Proteomes" id="UP000002429"/>
    </source>
</evidence>
<reference evidence="2" key="1">
    <citation type="journal article" date="2010" name="PLoS ONE">
        <title>The complete genome sequence of Cupriavidus metallidurans strain CH34, a master survivalist in harsh and anthropogenic environments.</title>
        <authorList>
            <person name="Janssen P.J."/>
            <person name="Van Houdt R."/>
            <person name="Moors H."/>
            <person name="Monsieurs P."/>
            <person name="Morin N."/>
            <person name="Michaux A."/>
            <person name="Benotmane M.A."/>
            <person name="Leys N."/>
            <person name="Vallaeys T."/>
            <person name="Lapidus A."/>
            <person name="Monchy S."/>
            <person name="Medigue C."/>
            <person name="Taghavi S."/>
            <person name="McCorkle S."/>
            <person name="Dunn J."/>
            <person name="van der Lelie D."/>
            <person name="Mergeay M."/>
        </authorList>
    </citation>
    <scope>NUCLEOTIDE SEQUENCE [LARGE SCALE GENOMIC DNA]</scope>
    <source>
        <strain evidence="2">ATCC 43123 / DSM 2839 / NBRC 102507 / CH34</strain>
    </source>
</reference>
<sequence length="124" mass="14508">MYERLRDCPALNEYSSSIPAPVWNVWRRYWMREPVKTCFGLEDFPPMSMLLDDGEWVLVDSSLYDMPVISWTDFQDKGRTALHEPVVCTVRDYHQGAAKVRNKALLLMAEELEARLRNAVRKTL</sequence>
<dbReference type="eggNOG" id="ENOG503393N">
    <property type="taxonomic scope" value="Bacteria"/>
</dbReference>
<proteinExistence type="predicted"/>
<dbReference type="Proteomes" id="UP000002429">
    <property type="component" value="Chromosome"/>
</dbReference>
<accession>Q1LN97</accession>
<dbReference type="EMBL" id="CP000352">
    <property type="protein sequence ID" value="ABF08379.1"/>
    <property type="molecule type" value="Genomic_DNA"/>
</dbReference>